<organism evidence="1 2">
    <name type="scientific">Gigaspora margarita</name>
    <dbReference type="NCBI Taxonomy" id="4874"/>
    <lineage>
        <taxon>Eukaryota</taxon>
        <taxon>Fungi</taxon>
        <taxon>Fungi incertae sedis</taxon>
        <taxon>Mucoromycota</taxon>
        <taxon>Glomeromycotina</taxon>
        <taxon>Glomeromycetes</taxon>
        <taxon>Diversisporales</taxon>
        <taxon>Gigasporaceae</taxon>
        <taxon>Gigaspora</taxon>
    </lineage>
</organism>
<accession>A0ABN7WY02</accession>
<dbReference type="Proteomes" id="UP000789901">
    <property type="component" value="Unassembled WGS sequence"/>
</dbReference>
<feature type="non-terminal residue" evidence="1">
    <location>
        <position position="1"/>
    </location>
</feature>
<feature type="non-terminal residue" evidence="1">
    <location>
        <position position="48"/>
    </location>
</feature>
<name>A0ABN7WY02_GIGMA</name>
<evidence type="ECO:0000313" key="2">
    <source>
        <dbReference type="Proteomes" id="UP000789901"/>
    </source>
</evidence>
<proteinExistence type="predicted"/>
<dbReference type="EMBL" id="CAJVQB010071704">
    <property type="protein sequence ID" value="CAG8843231.1"/>
    <property type="molecule type" value="Genomic_DNA"/>
</dbReference>
<sequence>MDIQKPSESLMPFGKERGLNISCLVFANDAIFIASTQSDLQDILDKAN</sequence>
<reference evidence="1 2" key="1">
    <citation type="submission" date="2021-06" db="EMBL/GenBank/DDBJ databases">
        <authorList>
            <person name="Kallberg Y."/>
            <person name="Tangrot J."/>
            <person name="Rosling A."/>
        </authorList>
    </citation>
    <scope>NUCLEOTIDE SEQUENCE [LARGE SCALE GENOMIC DNA]</scope>
    <source>
        <strain evidence="1 2">120-4 pot B 10/14</strain>
    </source>
</reference>
<protein>
    <submittedName>
        <fullName evidence="1">38163_t:CDS:1</fullName>
    </submittedName>
</protein>
<comment type="caution">
    <text evidence="1">The sequence shown here is derived from an EMBL/GenBank/DDBJ whole genome shotgun (WGS) entry which is preliminary data.</text>
</comment>
<evidence type="ECO:0000313" key="1">
    <source>
        <dbReference type="EMBL" id="CAG8843231.1"/>
    </source>
</evidence>
<keyword evidence="2" id="KW-1185">Reference proteome</keyword>
<gene>
    <name evidence="1" type="ORF">GMARGA_LOCUS36431</name>
</gene>